<evidence type="ECO:0008006" key="4">
    <source>
        <dbReference type="Google" id="ProtNLM"/>
    </source>
</evidence>
<proteinExistence type="predicted"/>
<evidence type="ECO:0000313" key="3">
    <source>
        <dbReference type="Proteomes" id="UP000032545"/>
    </source>
</evidence>
<organism evidence="2 3">
    <name type="scientific">Frankia torreyi</name>
    <dbReference type="NCBI Taxonomy" id="1856"/>
    <lineage>
        <taxon>Bacteria</taxon>
        <taxon>Bacillati</taxon>
        <taxon>Actinomycetota</taxon>
        <taxon>Actinomycetes</taxon>
        <taxon>Frankiales</taxon>
        <taxon>Frankiaceae</taxon>
        <taxon>Frankia</taxon>
    </lineage>
</organism>
<keyword evidence="1" id="KW-0472">Membrane</keyword>
<feature type="transmembrane region" description="Helical" evidence="1">
    <location>
        <begin position="101"/>
        <end position="122"/>
    </location>
</feature>
<dbReference type="InterPro" id="IPR025363">
    <property type="entry name" value="DUF4267"/>
</dbReference>
<gene>
    <name evidence="2" type="ORF">FF36_02371</name>
</gene>
<evidence type="ECO:0000256" key="1">
    <source>
        <dbReference type="SAM" id="Phobius"/>
    </source>
</evidence>
<dbReference type="AlphaFoldDB" id="A0A0D8BGL7"/>
<dbReference type="EMBL" id="JYFN01000014">
    <property type="protein sequence ID" value="KJE23413.1"/>
    <property type="molecule type" value="Genomic_DNA"/>
</dbReference>
<accession>A0A0D8BGL7</accession>
<evidence type="ECO:0000313" key="2">
    <source>
        <dbReference type="EMBL" id="KJE23413.1"/>
    </source>
</evidence>
<dbReference type="OrthoDB" id="119790at2"/>
<feature type="transmembrane region" description="Helical" evidence="1">
    <location>
        <begin position="74"/>
        <end position="94"/>
    </location>
</feature>
<name>A0A0D8BGL7_9ACTN</name>
<reference evidence="3" key="1">
    <citation type="submission" date="2015-02" db="EMBL/GenBank/DDBJ databases">
        <title>Draft Genome of Frankia sp. CpI1-S.</title>
        <authorList>
            <person name="Oshone R.T."/>
            <person name="Ngom M."/>
            <person name="Ghodhbane-Gtari F."/>
            <person name="Gtari M."/>
            <person name="Morris K."/>
            <person name="Thomas K."/>
            <person name="Sen A."/>
            <person name="Tisa L.S."/>
        </authorList>
    </citation>
    <scope>NUCLEOTIDE SEQUENCE [LARGE SCALE GENOMIC DNA]</scope>
    <source>
        <strain evidence="3">CpI1-S</strain>
    </source>
</reference>
<keyword evidence="1" id="KW-0812">Transmembrane</keyword>
<dbReference type="Pfam" id="PF14087">
    <property type="entry name" value="DUF4267"/>
    <property type="match status" value="1"/>
</dbReference>
<dbReference type="PATRIC" id="fig|1502723.3.peg.1403"/>
<keyword evidence="1" id="KW-1133">Transmembrane helix</keyword>
<reference evidence="2 3" key="2">
    <citation type="journal article" date="2016" name="Genome Announc.">
        <title>Permanent Draft Genome Sequences for Two Variants of Frankia sp. Strain CpI1, the First Frankia Strain Isolated from Root Nodules of Comptonia peregrina.</title>
        <authorList>
            <person name="Oshone R."/>
            <person name="Hurst S.G.IV."/>
            <person name="Abebe-Akele F."/>
            <person name="Simpson S."/>
            <person name="Morris K."/>
            <person name="Thomas W.K."/>
            <person name="Tisa L.S."/>
        </authorList>
    </citation>
    <scope>NUCLEOTIDE SEQUENCE [LARGE SCALE GENOMIC DNA]</scope>
    <source>
        <strain evidence="3">CpI1-S</strain>
    </source>
</reference>
<feature type="transmembrane region" description="Helical" evidence="1">
    <location>
        <begin position="6"/>
        <end position="26"/>
    </location>
</feature>
<comment type="caution">
    <text evidence="2">The sequence shown here is derived from an EMBL/GenBank/DDBJ whole genome shotgun (WGS) entry which is preliminary data.</text>
</comment>
<dbReference type="RefSeq" id="WP_044885006.1">
    <property type="nucleotide sequence ID" value="NZ_JYFN01000014.1"/>
</dbReference>
<keyword evidence="3" id="KW-1185">Reference proteome</keyword>
<dbReference type="Proteomes" id="UP000032545">
    <property type="component" value="Unassembled WGS sequence"/>
</dbReference>
<protein>
    <recommendedName>
        <fullName evidence="4">DUF4267 domain-containing protein</fullName>
    </recommendedName>
</protein>
<sequence length="123" mass="12839">MTTVAYVLSWIVSVTIIFIGIRFLLVPRAAAAAFGVAVPADIGQADAYFAVKGIRDIASGLVPIALILASTQQAVGWFMLMITVVPIGDALIVLRHQGPKVTAYAIHGLTAVLLLITAGLLLA</sequence>